<dbReference type="SUPFAM" id="SSF55785">
    <property type="entry name" value="PYP-like sensor domain (PAS domain)"/>
    <property type="match status" value="1"/>
</dbReference>
<dbReference type="SUPFAM" id="SSF55073">
    <property type="entry name" value="Nucleotide cyclase"/>
    <property type="match status" value="1"/>
</dbReference>
<comment type="caution">
    <text evidence="3">The sequence shown here is derived from an EMBL/GenBank/DDBJ whole genome shotgun (WGS) entry which is preliminary data.</text>
</comment>
<evidence type="ECO:0000259" key="1">
    <source>
        <dbReference type="PROSITE" id="PS50883"/>
    </source>
</evidence>
<dbReference type="SUPFAM" id="SSF141868">
    <property type="entry name" value="EAL domain-like"/>
    <property type="match status" value="1"/>
</dbReference>
<dbReference type="Gene3D" id="3.30.450.20">
    <property type="entry name" value="PAS domain"/>
    <property type="match status" value="1"/>
</dbReference>
<dbReference type="Gene3D" id="3.20.20.450">
    <property type="entry name" value="EAL domain"/>
    <property type="match status" value="1"/>
</dbReference>
<dbReference type="PANTHER" id="PTHR44757">
    <property type="entry name" value="DIGUANYLATE CYCLASE DGCP"/>
    <property type="match status" value="1"/>
</dbReference>
<evidence type="ECO:0000313" key="3">
    <source>
        <dbReference type="EMBL" id="GAA0859598.1"/>
    </source>
</evidence>
<proteinExistence type="predicted"/>
<dbReference type="InterPro" id="IPR000160">
    <property type="entry name" value="GGDEF_dom"/>
</dbReference>
<dbReference type="PROSITE" id="PS50883">
    <property type="entry name" value="EAL"/>
    <property type="match status" value="1"/>
</dbReference>
<dbReference type="InterPro" id="IPR043128">
    <property type="entry name" value="Rev_trsase/Diguanyl_cyclase"/>
</dbReference>
<dbReference type="PANTHER" id="PTHR44757:SF2">
    <property type="entry name" value="BIOFILM ARCHITECTURE MAINTENANCE PROTEIN MBAA"/>
    <property type="match status" value="1"/>
</dbReference>
<dbReference type="InterPro" id="IPR052155">
    <property type="entry name" value="Biofilm_reg_signaling"/>
</dbReference>
<dbReference type="CDD" id="cd01948">
    <property type="entry name" value="EAL"/>
    <property type="match status" value="1"/>
</dbReference>
<keyword evidence="4" id="KW-1185">Reference proteome</keyword>
<sequence>MQQSLIQALGIINCTILKRLHDHSFEVMHCNQDWFYSLAPEAVGNTLFELSDNSPFLNDFLIDAEDFWQIGNDGQIQSGIWTEQSADKLLRLEAIAAVAKGECYLVINNLEVEYKRQQKTLQVARELLISNDKVLAQHEYIHARLDEVLRINQDLQSLQEPIKKVIENAEFGVFICDPKLRVINQNPFAFSLFEIDKDTSDADPFSIFMALFEKQCQEYQRVIETASHWYGELFWHKPPYTSKWLQVAIYPVKNDNGLLKNWVFIVSDVSRVKYLMQKNEELSLYDNVTNLPNRQFFWQALEKSLQKSAAFFVFYIDVKHFKRINELHGHGAGDHLLVDISERLISLLQKDDLCARIGGNEFGVMLFSEQDQQQCNQFAKRIIEAIESPFYTESHQKIQVGVNIGVAHYPTDTADAEELMKFADLAMFAAKRTAKSSVQFYSTALREASQKRMEMEASLRHAIEQGHFELYLQPILELESGQITKAEALIRWRLEDGSLVAPDDFIPLAEQTGLIVPLGKWVINRAGEMLKTIIQHKPSLKVSVNLSPRQFSDKNLVSFLKSVVDHCGIPAQNLELELTEGVLIDNFDKVQQLLNDVRKMGISVSIDDFGTGYSSLAYLQKLPIDHLKIDRSFVRDLDTNDSDRAIVLAVIAMAHSLKLGVIAEGVENRQQRQFLLDNQCDTAQGYLFSKPVPFDDFCQQLIVESSQNKH</sequence>
<dbReference type="SMART" id="SM00267">
    <property type="entry name" value="GGDEF"/>
    <property type="match status" value="1"/>
</dbReference>
<dbReference type="RefSeq" id="WP_343862108.1">
    <property type="nucleotide sequence ID" value="NZ_BAAAFD010000012.1"/>
</dbReference>
<evidence type="ECO:0000313" key="4">
    <source>
        <dbReference type="Proteomes" id="UP001500359"/>
    </source>
</evidence>
<dbReference type="InterPro" id="IPR035965">
    <property type="entry name" value="PAS-like_dom_sf"/>
</dbReference>
<dbReference type="InterPro" id="IPR001633">
    <property type="entry name" value="EAL_dom"/>
</dbReference>
<dbReference type="InterPro" id="IPR035919">
    <property type="entry name" value="EAL_sf"/>
</dbReference>
<dbReference type="Proteomes" id="UP001500359">
    <property type="component" value="Unassembled WGS sequence"/>
</dbReference>
<dbReference type="Pfam" id="PF00563">
    <property type="entry name" value="EAL"/>
    <property type="match status" value="1"/>
</dbReference>
<name>A0ABP3X3M3_9ALTE</name>
<dbReference type="InterPro" id="IPR029787">
    <property type="entry name" value="Nucleotide_cyclase"/>
</dbReference>
<dbReference type="Gene3D" id="3.30.70.270">
    <property type="match status" value="1"/>
</dbReference>
<protein>
    <recommendedName>
        <fullName evidence="5">Diguanylate cyclase (GGDEF) domain-containing protein</fullName>
    </recommendedName>
</protein>
<dbReference type="PROSITE" id="PS50887">
    <property type="entry name" value="GGDEF"/>
    <property type="match status" value="1"/>
</dbReference>
<gene>
    <name evidence="3" type="ORF">GCM10009114_33680</name>
</gene>
<evidence type="ECO:0008006" key="5">
    <source>
        <dbReference type="Google" id="ProtNLM"/>
    </source>
</evidence>
<dbReference type="SMART" id="SM00052">
    <property type="entry name" value="EAL"/>
    <property type="match status" value="1"/>
</dbReference>
<evidence type="ECO:0000259" key="2">
    <source>
        <dbReference type="PROSITE" id="PS50887"/>
    </source>
</evidence>
<reference evidence="4" key="1">
    <citation type="journal article" date="2019" name="Int. J. Syst. Evol. Microbiol.">
        <title>The Global Catalogue of Microorganisms (GCM) 10K type strain sequencing project: providing services to taxonomists for standard genome sequencing and annotation.</title>
        <authorList>
            <consortium name="The Broad Institute Genomics Platform"/>
            <consortium name="The Broad Institute Genome Sequencing Center for Infectious Disease"/>
            <person name="Wu L."/>
            <person name="Ma J."/>
        </authorList>
    </citation>
    <scope>NUCLEOTIDE SEQUENCE [LARGE SCALE GENOMIC DNA]</scope>
    <source>
        <strain evidence="4">JCM 15896</strain>
    </source>
</reference>
<dbReference type="Pfam" id="PF00990">
    <property type="entry name" value="GGDEF"/>
    <property type="match status" value="1"/>
</dbReference>
<organism evidence="3 4">
    <name type="scientific">Aliiglaciecola litoralis</name>
    <dbReference type="NCBI Taxonomy" id="582857"/>
    <lineage>
        <taxon>Bacteria</taxon>
        <taxon>Pseudomonadati</taxon>
        <taxon>Pseudomonadota</taxon>
        <taxon>Gammaproteobacteria</taxon>
        <taxon>Alteromonadales</taxon>
        <taxon>Alteromonadaceae</taxon>
        <taxon>Aliiglaciecola</taxon>
    </lineage>
</organism>
<accession>A0ABP3X3M3</accession>
<dbReference type="NCBIfam" id="TIGR00254">
    <property type="entry name" value="GGDEF"/>
    <property type="match status" value="1"/>
</dbReference>
<dbReference type="EMBL" id="BAAAFD010000012">
    <property type="protein sequence ID" value="GAA0859598.1"/>
    <property type="molecule type" value="Genomic_DNA"/>
</dbReference>
<feature type="domain" description="EAL" evidence="1">
    <location>
        <begin position="452"/>
        <end position="705"/>
    </location>
</feature>
<feature type="domain" description="GGDEF" evidence="2">
    <location>
        <begin position="309"/>
        <end position="443"/>
    </location>
</feature>
<dbReference type="CDD" id="cd01949">
    <property type="entry name" value="GGDEF"/>
    <property type="match status" value="1"/>
</dbReference>